<organism evidence="5 6">
    <name type="scientific">Peltaster fructicola</name>
    <dbReference type="NCBI Taxonomy" id="286661"/>
    <lineage>
        <taxon>Eukaryota</taxon>
        <taxon>Fungi</taxon>
        <taxon>Dikarya</taxon>
        <taxon>Ascomycota</taxon>
        <taxon>Pezizomycotina</taxon>
        <taxon>Dothideomycetes</taxon>
        <taxon>Dothideomycetes incertae sedis</taxon>
        <taxon>Peltaster</taxon>
    </lineage>
</organism>
<keyword evidence="2" id="KW-0328">Glycosyltransferase</keyword>
<dbReference type="Proteomes" id="UP000503462">
    <property type="component" value="Chromosome 2"/>
</dbReference>
<evidence type="ECO:0000256" key="3">
    <source>
        <dbReference type="ARBA" id="ARBA00022679"/>
    </source>
</evidence>
<keyword evidence="3" id="KW-0808">Transferase</keyword>
<name>A0A6H0XR44_9PEZI</name>
<gene>
    <name evidence="5" type="ORF">AMS68_002673</name>
</gene>
<keyword evidence="4" id="KW-0472">Membrane</keyword>
<accession>A0A6H0XR44</accession>
<dbReference type="InterPro" id="IPR008630">
    <property type="entry name" value="Glyco_trans_34"/>
</dbReference>
<keyword evidence="4" id="KW-0812">Transmembrane</keyword>
<dbReference type="Pfam" id="PF05637">
    <property type="entry name" value="Glyco_transf_34"/>
    <property type="match status" value="1"/>
</dbReference>
<dbReference type="AlphaFoldDB" id="A0A6H0XR44"/>
<dbReference type="FunFam" id="3.90.550.10:FF:000149">
    <property type="entry name" value="Alpha-1,6-mannosyltransferase subunit"/>
    <property type="match status" value="1"/>
</dbReference>
<dbReference type="GO" id="GO:0000009">
    <property type="term" value="F:alpha-1,6-mannosyltransferase activity"/>
    <property type="evidence" value="ECO:0007669"/>
    <property type="project" value="TreeGrafter"/>
</dbReference>
<evidence type="ECO:0000256" key="4">
    <source>
        <dbReference type="SAM" id="Phobius"/>
    </source>
</evidence>
<evidence type="ECO:0000256" key="1">
    <source>
        <dbReference type="ARBA" id="ARBA00005664"/>
    </source>
</evidence>
<dbReference type="OrthoDB" id="205108at2759"/>
<feature type="transmembrane region" description="Helical" evidence="4">
    <location>
        <begin position="35"/>
        <end position="53"/>
    </location>
</feature>
<reference evidence="5 6" key="1">
    <citation type="journal article" date="2016" name="Sci. Rep.">
        <title>Peltaster fructicola genome reveals evolution from an invasive phytopathogen to an ectophytic parasite.</title>
        <authorList>
            <person name="Xu C."/>
            <person name="Chen H."/>
            <person name="Gleason M.L."/>
            <person name="Xu J.R."/>
            <person name="Liu H."/>
            <person name="Zhang R."/>
            <person name="Sun G."/>
        </authorList>
    </citation>
    <scope>NUCLEOTIDE SEQUENCE [LARGE SCALE GENOMIC DNA]</scope>
    <source>
        <strain evidence="5 6">LNHT1506</strain>
    </source>
</reference>
<dbReference type="PANTHER" id="PTHR31306">
    <property type="entry name" value="ALPHA-1,6-MANNOSYLTRANSFERASE MNN11-RELATED"/>
    <property type="match status" value="1"/>
</dbReference>
<evidence type="ECO:0000313" key="6">
    <source>
        <dbReference type="Proteomes" id="UP000503462"/>
    </source>
</evidence>
<sequence length="323" mass="36552">MPTNQFPYPRKSSNPSPYVSTRATAYHRQRTWRTFVPLLLSGGALICLLYFILGGSSSSNLEGRAIVPGKGPPVVIVTTIDDSLQPAFVNTIKENRKDYAARHGYVTFFPNTTDYDLSSAPRSWSTIPAIRHAMSMYPQTPWVWYLTSTALIMDTRESLNKKILAPAKLESLMLVDKPVVPPDSVIKTFSHVKPERIDLILSQDKEGLAGGSMLVRNGEWAKYFLDSWFDPLFRSYNFQKAEAHALEHIVQWHGTVLAKLALVPQRIINSYAVAKTDAGGAYQEGDFIANFHGCAREKGRNCEEEMRPMLSRWRELRDGERRR</sequence>
<protein>
    <submittedName>
        <fullName evidence="5">Uncharacterized protein</fullName>
    </submittedName>
</protein>
<evidence type="ECO:0000256" key="2">
    <source>
        <dbReference type="ARBA" id="ARBA00022676"/>
    </source>
</evidence>
<dbReference type="PANTHER" id="PTHR31306:SF10">
    <property type="entry name" value="ALPHA-1,6-MANNOSYLTRANSFERASE MNN11-RELATED"/>
    <property type="match status" value="1"/>
</dbReference>
<dbReference type="GO" id="GO:0006487">
    <property type="term" value="P:protein N-linked glycosylation"/>
    <property type="evidence" value="ECO:0007669"/>
    <property type="project" value="TreeGrafter"/>
</dbReference>
<dbReference type="InterPro" id="IPR029044">
    <property type="entry name" value="Nucleotide-diphossugar_trans"/>
</dbReference>
<proteinExistence type="inferred from homology"/>
<dbReference type="EMBL" id="CP051140">
    <property type="protein sequence ID" value="QIW97155.1"/>
    <property type="molecule type" value="Genomic_DNA"/>
</dbReference>
<keyword evidence="4" id="KW-1133">Transmembrane helix</keyword>
<dbReference type="GO" id="GO:0000136">
    <property type="term" value="C:mannan polymerase complex"/>
    <property type="evidence" value="ECO:0007669"/>
    <property type="project" value="TreeGrafter"/>
</dbReference>
<keyword evidence="6" id="KW-1185">Reference proteome</keyword>
<dbReference type="Gene3D" id="3.90.550.10">
    <property type="entry name" value="Spore Coat Polysaccharide Biosynthesis Protein SpsA, Chain A"/>
    <property type="match status" value="1"/>
</dbReference>
<evidence type="ECO:0000313" key="5">
    <source>
        <dbReference type="EMBL" id="QIW97155.1"/>
    </source>
</evidence>
<comment type="similarity">
    <text evidence="1">Belongs to the glycosyltransferase 34 family.</text>
</comment>